<evidence type="ECO:0000256" key="4">
    <source>
        <dbReference type="ARBA" id="ARBA00022692"/>
    </source>
</evidence>
<protein>
    <submittedName>
        <fullName evidence="11">MotA/TolQ/ExbB proton channel family protein</fullName>
    </submittedName>
</protein>
<feature type="transmembrane region" description="Helical" evidence="9">
    <location>
        <begin position="156"/>
        <end position="181"/>
    </location>
</feature>
<evidence type="ECO:0000259" key="10">
    <source>
        <dbReference type="Pfam" id="PF01618"/>
    </source>
</evidence>
<keyword evidence="6 9" id="KW-1133">Transmembrane helix</keyword>
<keyword evidence="5 8" id="KW-0653">Protein transport</keyword>
<evidence type="ECO:0000256" key="3">
    <source>
        <dbReference type="ARBA" id="ARBA00022475"/>
    </source>
</evidence>
<feature type="domain" description="MotA/TolQ/ExbB proton channel" evidence="10">
    <location>
        <begin position="73"/>
        <end position="190"/>
    </location>
</feature>
<accession>A0ABT3AWY8</accession>
<evidence type="ECO:0000256" key="2">
    <source>
        <dbReference type="ARBA" id="ARBA00022448"/>
    </source>
</evidence>
<feature type="transmembrane region" description="Helical" evidence="9">
    <location>
        <begin position="116"/>
        <end position="136"/>
    </location>
</feature>
<evidence type="ECO:0000256" key="8">
    <source>
        <dbReference type="RuleBase" id="RU004057"/>
    </source>
</evidence>
<evidence type="ECO:0000256" key="9">
    <source>
        <dbReference type="SAM" id="Phobius"/>
    </source>
</evidence>
<keyword evidence="2 8" id="KW-0813">Transport</keyword>
<dbReference type="RefSeq" id="WP_263745157.1">
    <property type="nucleotide sequence ID" value="NZ_JAOWRF010000135.1"/>
</dbReference>
<dbReference type="PANTHER" id="PTHR30625">
    <property type="entry name" value="PROTEIN TOLQ"/>
    <property type="match status" value="1"/>
</dbReference>
<keyword evidence="7 9" id="KW-0472">Membrane</keyword>
<evidence type="ECO:0000256" key="7">
    <source>
        <dbReference type="ARBA" id="ARBA00023136"/>
    </source>
</evidence>
<evidence type="ECO:0000256" key="6">
    <source>
        <dbReference type="ARBA" id="ARBA00022989"/>
    </source>
</evidence>
<keyword evidence="3" id="KW-1003">Cell membrane</keyword>
<comment type="subcellular location">
    <subcellularLocation>
        <location evidence="1">Cell membrane</location>
        <topology evidence="1">Multi-pass membrane protein</topology>
    </subcellularLocation>
    <subcellularLocation>
        <location evidence="8">Membrane</location>
        <topology evidence="8">Multi-pass membrane protein</topology>
    </subcellularLocation>
</comment>
<dbReference type="EMBL" id="JAOWRF010000135">
    <property type="protein sequence ID" value="MCV3213637.1"/>
    <property type="molecule type" value="Genomic_DNA"/>
</dbReference>
<proteinExistence type="inferred from homology"/>
<dbReference type="Pfam" id="PF01618">
    <property type="entry name" value="MotA_ExbB"/>
    <property type="match status" value="1"/>
</dbReference>
<dbReference type="InterPro" id="IPR050790">
    <property type="entry name" value="ExbB/TolQ_transport"/>
</dbReference>
<comment type="caution">
    <text evidence="11">The sequence shown here is derived from an EMBL/GenBank/DDBJ whole genome shotgun (WGS) entry which is preliminary data.</text>
</comment>
<dbReference type="InterPro" id="IPR002898">
    <property type="entry name" value="MotA_ExbB_proton_chnl"/>
</dbReference>
<feature type="transmembrane region" description="Helical" evidence="9">
    <location>
        <begin position="6"/>
        <end position="30"/>
    </location>
</feature>
<comment type="similarity">
    <text evidence="8">Belongs to the exbB/tolQ family.</text>
</comment>
<sequence length="231" mass="25344">MSKIYDILLAGGFVMFPLLVLSVVTFGCAVERCWFWFKLIIQEKQIVQEVLSAARVDLEKAEAIASRSQGLAIGRFLLAPLRLRKSSPEIFHLAIKAASDKECIDMYKGDKVLESVMAIAPLLGILGTSAGLTTTFQQLRSGQVNSLNVSAVASGIAQALIASVTGMSVAILALVFLRIFIIVRSRQIDYFSQVGSELELIYLQFWHESSTADVSIQEVSQKPNLEQTESN</sequence>
<dbReference type="PROSITE" id="PS51257">
    <property type="entry name" value="PROKAR_LIPOPROTEIN"/>
    <property type="match status" value="1"/>
</dbReference>
<dbReference type="Proteomes" id="UP001526143">
    <property type="component" value="Unassembled WGS sequence"/>
</dbReference>
<organism evidence="11 12">
    <name type="scientific">Plectonema radiosum NIES-515</name>
    <dbReference type="NCBI Taxonomy" id="2986073"/>
    <lineage>
        <taxon>Bacteria</taxon>
        <taxon>Bacillati</taxon>
        <taxon>Cyanobacteriota</taxon>
        <taxon>Cyanophyceae</taxon>
        <taxon>Oscillatoriophycideae</taxon>
        <taxon>Oscillatoriales</taxon>
        <taxon>Microcoleaceae</taxon>
        <taxon>Plectonema</taxon>
    </lineage>
</organism>
<gene>
    <name evidence="11" type="ORF">OGM63_08870</name>
</gene>
<evidence type="ECO:0000313" key="12">
    <source>
        <dbReference type="Proteomes" id="UP001526143"/>
    </source>
</evidence>
<evidence type="ECO:0000313" key="11">
    <source>
        <dbReference type="EMBL" id="MCV3213637.1"/>
    </source>
</evidence>
<keyword evidence="12" id="KW-1185">Reference proteome</keyword>
<dbReference type="PANTHER" id="PTHR30625:SF15">
    <property type="entry name" value="BIOPOLYMER TRANSPORT PROTEIN EXBB"/>
    <property type="match status" value="1"/>
</dbReference>
<reference evidence="11 12" key="1">
    <citation type="submission" date="2022-10" db="EMBL/GenBank/DDBJ databases">
        <title>Identification of biosynthetic pathway for the production of the potent trypsin inhibitor radiosumin.</title>
        <authorList>
            <person name="Fewer D.P."/>
            <person name="Delbaje E."/>
            <person name="Ouyang X."/>
            <person name="Agostino P.D."/>
            <person name="Wahlsten M."/>
            <person name="Jokela J."/>
            <person name="Permi P."/>
            <person name="Haapaniemi E."/>
            <person name="Koistinen H."/>
        </authorList>
    </citation>
    <scope>NUCLEOTIDE SEQUENCE [LARGE SCALE GENOMIC DNA]</scope>
    <source>
        <strain evidence="11 12">NIES-515</strain>
    </source>
</reference>
<keyword evidence="4 9" id="KW-0812">Transmembrane</keyword>
<evidence type="ECO:0000256" key="5">
    <source>
        <dbReference type="ARBA" id="ARBA00022927"/>
    </source>
</evidence>
<name>A0ABT3AWY8_9CYAN</name>
<evidence type="ECO:0000256" key="1">
    <source>
        <dbReference type="ARBA" id="ARBA00004651"/>
    </source>
</evidence>